<comment type="similarity">
    <text evidence="2">Belongs to the acyltransferase 3 family.</text>
</comment>
<evidence type="ECO:0000256" key="2">
    <source>
        <dbReference type="ARBA" id="ARBA00007400"/>
    </source>
</evidence>
<dbReference type="RefSeq" id="WP_066755162.1">
    <property type="nucleotide sequence ID" value="NZ_JBHUMB010000006.1"/>
</dbReference>
<comment type="caution">
    <text evidence="9">The sequence shown here is derived from an EMBL/GenBank/DDBJ whole genome shotgun (WGS) entry which is preliminary data.</text>
</comment>
<feature type="transmembrane region" description="Helical" evidence="7">
    <location>
        <begin position="223"/>
        <end position="243"/>
    </location>
</feature>
<evidence type="ECO:0000313" key="10">
    <source>
        <dbReference type="Proteomes" id="UP001597418"/>
    </source>
</evidence>
<dbReference type="Proteomes" id="UP001597418">
    <property type="component" value="Unassembled WGS sequence"/>
</dbReference>
<feature type="transmembrane region" description="Helical" evidence="7">
    <location>
        <begin position="249"/>
        <end position="266"/>
    </location>
</feature>
<dbReference type="Pfam" id="PF01757">
    <property type="entry name" value="Acyl_transf_3"/>
    <property type="match status" value="1"/>
</dbReference>
<feature type="transmembrane region" description="Helical" evidence="7">
    <location>
        <begin position="150"/>
        <end position="169"/>
    </location>
</feature>
<sequence length="380" mass="44139">MNDLRLSRVIDGMRLPLVYLVVVAHLVPFTLVNVNLLPNNSNEFYVLLSEMFSHHLAKIPVRCYFLVSGYFFFKKFQGQLVDFGIKQIKSRFRLLIIPFFAWNIIMILAILFKNLVFLKLGRGLGEEYYYLTEMSLWRHLWSEPINFPLWYIRDLLCMMLVFPVILFFIKWSKHYGIVALGLLYVSMIESGVPGFSTTAIFFFSLGAYFSLQKKDILTFASSFKYSVAAIALVFLVVSLYKNGATDQEYYTRVFIIGGVISIINLFDYLESKDRLPQSFLGLSSLSFFIYVAHEVYIINWLKGFFYNLAIYENGWVKIASYFIIPIICIAICTLLFRLLQKFLPRFTTFILGGRLADYKYAKSDKATLEQQVLPVTPSRK</sequence>
<proteinExistence type="inferred from homology"/>
<evidence type="ECO:0000256" key="3">
    <source>
        <dbReference type="ARBA" id="ARBA00022475"/>
    </source>
</evidence>
<keyword evidence="6 7" id="KW-0472">Membrane</keyword>
<evidence type="ECO:0000259" key="8">
    <source>
        <dbReference type="Pfam" id="PF01757"/>
    </source>
</evidence>
<keyword evidence="9" id="KW-0808">Transferase</keyword>
<protein>
    <submittedName>
        <fullName evidence="9">Acyltransferase family protein</fullName>
    </submittedName>
</protein>
<organism evidence="9 10">
    <name type="scientific">Sphingobacterium populi</name>
    <dbReference type="NCBI Taxonomy" id="1812824"/>
    <lineage>
        <taxon>Bacteria</taxon>
        <taxon>Pseudomonadati</taxon>
        <taxon>Bacteroidota</taxon>
        <taxon>Sphingobacteriia</taxon>
        <taxon>Sphingobacteriales</taxon>
        <taxon>Sphingobacteriaceae</taxon>
        <taxon>Sphingobacterium</taxon>
    </lineage>
</organism>
<reference evidence="10" key="1">
    <citation type="journal article" date="2019" name="Int. J. Syst. Evol. Microbiol.">
        <title>The Global Catalogue of Microorganisms (GCM) 10K type strain sequencing project: providing services to taxonomists for standard genome sequencing and annotation.</title>
        <authorList>
            <consortium name="The Broad Institute Genomics Platform"/>
            <consortium name="The Broad Institute Genome Sequencing Center for Infectious Disease"/>
            <person name="Wu L."/>
            <person name="Ma J."/>
        </authorList>
    </citation>
    <scope>NUCLEOTIDE SEQUENCE [LARGE SCALE GENOMIC DNA]</scope>
    <source>
        <strain evidence="10">KCTC 42247</strain>
    </source>
</reference>
<feature type="transmembrane region" description="Helical" evidence="7">
    <location>
        <begin position="278"/>
        <end position="298"/>
    </location>
</feature>
<evidence type="ECO:0000256" key="1">
    <source>
        <dbReference type="ARBA" id="ARBA00004651"/>
    </source>
</evidence>
<feature type="transmembrane region" description="Helical" evidence="7">
    <location>
        <begin position="318"/>
        <end position="339"/>
    </location>
</feature>
<evidence type="ECO:0000313" key="9">
    <source>
        <dbReference type="EMBL" id="MFD2742617.1"/>
    </source>
</evidence>
<feature type="transmembrane region" description="Helical" evidence="7">
    <location>
        <begin position="52"/>
        <end position="73"/>
    </location>
</feature>
<keyword evidence="9" id="KW-0012">Acyltransferase</keyword>
<evidence type="ECO:0000256" key="6">
    <source>
        <dbReference type="ARBA" id="ARBA00023136"/>
    </source>
</evidence>
<keyword evidence="10" id="KW-1185">Reference proteome</keyword>
<keyword evidence="3" id="KW-1003">Cell membrane</keyword>
<accession>A0ABW5UD33</accession>
<keyword evidence="5 7" id="KW-1133">Transmembrane helix</keyword>
<name>A0ABW5UD33_9SPHI</name>
<evidence type="ECO:0000256" key="4">
    <source>
        <dbReference type="ARBA" id="ARBA00022692"/>
    </source>
</evidence>
<dbReference type="PANTHER" id="PTHR40074">
    <property type="entry name" value="O-ACETYLTRANSFERASE WECH"/>
    <property type="match status" value="1"/>
</dbReference>
<evidence type="ECO:0000256" key="7">
    <source>
        <dbReference type="SAM" id="Phobius"/>
    </source>
</evidence>
<comment type="subcellular location">
    <subcellularLocation>
        <location evidence="1">Cell membrane</location>
        <topology evidence="1">Multi-pass membrane protein</topology>
    </subcellularLocation>
</comment>
<gene>
    <name evidence="9" type="ORF">ACFSQ6_04350</name>
</gene>
<dbReference type="EMBL" id="JBHUMB010000006">
    <property type="protein sequence ID" value="MFD2742617.1"/>
    <property type="molecule type" value="Genomic_DNA"/>
</dbReference>
<dbReference type="PANTHER" id="PTHR40074:SF2">
    <property type="entry name" value="O-ACETYLTRANSFERASE WECH"/>
    <property type="match status" value="1"/>
</dbReference>
<keyword evidence="4 7" id="KW-0812">Transmembrane</keyword>
<dbReference type="InterPro" id="IPR002656">
    <property type="entry name" value="Acyl_transf_3_dom"/>
</dbReference>
<evidence type="ECO:0000256" key="5">
    <source>
        <dbReference type="ARBA" id="ARBA00022989"/>
    </source>
</evidence>
<feature type="transmembrane region" description="Helical" evidence="7">
    <location>
        <begin position="12"/>
        <end position="32"/>
    </location>
</feature>
<feature type="transmembrane region" description="Helical" evidence="7">
    <location>
        <begin position="94"/>
        <end position="112"/>
    </location>
</feature>
<feature type="domain" description="Acyltransferase 3" evidence="8">
    <location>
        <begin position="10"/>
        <end position="332"/>
    </location>
</feature>
<dbReference type="GO" id="GO:0016746">
    <property type="term" value="F:acyltransferase activity"/>
    <property type="evidence" value="ECO:0007669"/>
    <property type="project" value="UniProtKB-KW"/>
</dbReference>